<evidence type="ECO:0000313" key="3">
    <source>
        <dbReference type="Proteomes" id="UP000008281"/>
    </source>
</evidence>
<dbReference type="PANTHER" id="PTHR45830">
    <property type="entry name" value="SERPENTINE RECEPTOR, CLASS I"/>
    <property type="match status" value="1"/>
</dbReference>
<dbReference type="InParanoid" id="E3M1T2"/>
<feature type="transmembrane region" description="Helical" evidence="1">
    <location>
        <begin position="45"/>
        <end position="64"/>
    </location>
</feature>
<dbReference type="PANTHER" id="PTHR45830:SF4">
    <property type="entry name" value="G_PROTEIN_RECEP_F1_2 DOMAIN-CONTAINING PROTEIN"/>
    <property type="match status" value="1"/>
</dbReference>
<dbReference type="OrthoDB" id="5838436at2759"/>
<feature type="transmembrane region" description="Helical" evidence="1">
    <location>
        <begin position="12"/>
        <end position="33"/>
    </location>
</feature>
<sequence length="366" mass="41737">MSISFVPASWIIISFYSIGTLSFLFSCVTIYLVYTKSQKDGRYRFYNLLFQIASVNSVLEYTIFSQPMPLFPILAGYCEGFVAKYLGVWSHYLIGLQLSSMIFQVECLVFCFAIKHQNIGRVISYNVVSDTYYYGGIVFFIFTPIGAFVVFVLSGMRREDQLAHIKLKHPEYYDEFSKLPNFSIYEFNFWSLVLAGSACCGALVCGAAFTIITMDIFRMLKTLQKKVSAASFKKYQSAVKSLLVQFATSGLLLAPLSGFVLFTLISFDKAQLFVEITLLIGALHPIVNAIVLTMTTSQFREVVFGFIFGKKWIHVNNKKVLILCILKLEVERWYDHVIEKKLLSLVSEFWLGNIVLEKLVLEDFLK</sequence>
<gene>
    <name evidence="2" type="ORF">CRE_06371</name>
</gene>
<feature type="transmembrane region" description="Helical" evidence="1">
    <location>
        <begin position="242"/>
        <end position="266"/>
    </location>
</feature>
<dbReference type="OMA" id="MIFQVEC"/>
<keyword evidence="3" id="KW-1185">Reference proteome</keyword>
<dbReference type="eggNOG" id="ENOG502TG9I">
    <property type="taxonomic scope" value="Eukaryota"/>
</dbReference>
<keyword evidence="1" id="KW-0812">Transmembrane</keyword>
<proteinExistence type="predicted"/>
<dbReference type="HOGENOM" id="CLU_067919_1_0_1"/>
<evidence type="ECO:0000313" key="2">
    <source>
        <dbReference type="EMBL" id="EFO88770.1"/>
    </source>
</evidence>
<dbReference type="InterPro" id="IPR019429">
    <property type="entry name" value="7TM_GPCR_serpentine_rcpt_Sri"/>
</dbReference>
<evidence type="ECO:0000256" key="1">
    <source>
        <dbReference type="SAM" id="Phobius"/>
    </source>
</evidence>
<protein>
    <submittedName>
        <fullName evidence="2">Uncharacterized protein</fullName>
    </submittedName>
</protein>
<keyword evidence="1" id="KW-1133">Transmembrane helix</keyword>
<keyword evidence="1" id="KW-0472">Membrane</keyword>
<dbReference type="Proteomes" id="UP000008281">
    <property type="component" value="Unassembled WGS sequence"/>
</dbReference>
<dbReference type="Pfam" id="PF10327">
    <property type="entry name" value="7TM_GPCR_Sri"/>
    <property type="match status" value="1"/>
</dbReference>
<feature type="transmembrane region" description="Helical" evidence="1">
    <location>
        <begin position="89"/>
        <end position="112"/>
    </location>
</feature>
<dbReference type="SUPFAM" id="SSF81321">
    <property type="entry name" value="Family A G protein-coupled receptor-like"/>
    <property type="match status" value="1"/>
</dbReference>
<dbReference type="AlphaFoldDB" id="E3M1T2"/>
<reference evidence="2" key="1">
    <citation type="submission" date="2007-07" db="EMBL/GenBank/DDBJ databases">
        <title>PCAP assembly of the Caenorhabditis remanei genome.</title>
        <authorList>
            <consortium name="The Caenorhabditis remanei Sequencing Consortium"/>
            <person name="Wilson R.K."/>
        </authorList>
    </citation>
    <scope>NUCLEOTIDE SEQUENCE [LARGE SCALE GENOMIC DNA]</scope>
    <source>
        <strain evidence="2">PB4641</strain>
    </source>
</reference>
<name>E3M1T2_CAERE</name>
<organism evidence="3">
    <name type="scientific">Caenorhabditis remanei</name>
    <name type="common">Caenorhabditis vulgaris</name>
    <dbReference type="NCBI Taxonomy" id="31234"/>
    <lineage>
        <taxon>Eukaryota</taxon>
        <taxon>Metazoa</taxon>
        <taxon>Ecdysozoa</taxon>
        <taxon>Nematoda</taxon>
        <taxon>Chromadorea</taxon>
        <taxon>Rhabditida</taxon>
        <taxon>Rhabditina</taxon>
        <taxon>Rhabditomorpha</taxon>
        <taxon>Rhabditoidea</taxon>
        <taxon>Rhabditidae</taxon>
        <taxon>Peloderinae</taxon>
        <taxon>Caenorhabditis</taxon>
    </lineage>
</organism>
<feature type="transmembrane region" description="Helical" evidence="1">
    <location>
        <begin position="132"/>
        <end position="153"/>
    </location>
</feature>
<feature type="transmembrane region" description="Helical" evidence="1">
    <location>
        <begin position="272"/>
        <end position="292"/>
    </location>
</feature>
<feature type="transmembrane region" description="Helical" evidence="1">
    <location>
        <begin position="189"/>
        <end position="217"/>
    </location>
</feature>
<dbReference type="EMBL" id="DS268421">
    <property type="protein sequence ID" value="EFO88770.1"/>
    <property type="molecule type" value="Genomic_DNA"/>
</dbReference>
<accession>E3M1T2</accession>